<dbReference type="PANTHER" id="PTHR43782:SF3">
    <property type="entry name" value="ARGINASE"/>
    <property type="match status" value="1"/>
</dbReference>
<evidence type="ECO:0000313" key="4">
    <source>
        <dbReference type="EMBL" id="QKF93691.1"/>
    </source>
</evidence>
<dbReference type="Gene3D" id="3.40.800.10">
    <property type="entry name" value="Ureohydrolase domain"/>
    <property type="match status" value="1"/>
</dbReference>
<dbReference type="PANTHER" id="PTHR43782">
    <property type="entry name" value="ARGINASE"/>
    <property type="match status" value="1"/>
</dbReference>
<proteinExistence type="predicted"/>
<keyword evidence="5" id="KW-1185">Reference proteome</keyword>
<dbReference type="SUPFAM" id="SSF52768">
    <property type="entry name" value="Arginase/deacetylase"/>
    <property type="match status" value="1"/>
</dbReference>
<dbReference type="PROSITE" id="PS51409">
    <property type="entry name" value="ARGINASE_2"/>
    <property type="match status" value="1"/>
</dbReference>
<dbReference type="InterPro" id="IPR006035">
    <property type="entry name" value="Ureohydrolase"/>
</dbReference>
<dbReference type="Pfam" id="PF00491">
    <property type="entry name" value="Arginase"/>
    <property type="match status" value="1"/>
</dbReference>
<evidence type="ECO:0000256" key="2">
    <source>
        <dbReference type="ARBA" id="ARBA00022801"/>
    </source>
</evidence>
<keyword evidence="1" id="KW-0479">Metal-binding</keyword>
<keyword evidence="2" id="KW-0378">Hydrolase</keyword>
<name>A0A7D3UTS3_9VIRU</name>
<dbReference type="EMBL" id="MT418680">
    <property type="protein sequence ID" value="QKF93691.1"/>
    <property type="molecule type" value="Genomic_DNA"/>
</dbReference>
<reference evidence="4 5" key="1">
    <citation type="submission" date="2020-04" db="EMBL/GenBank/DDBJ databases">
        <title>Advantages and limits of metagenomic assembly and binning of a giant virus.</title>
        <authorList>
            <person name="Schulz F."/>
            <person name="Andreani J."/>
            <person name="Francis R."/>
            <person name="Boudjemaa H."/>
            <person name="Bou Khalil J.Y."/>
            <person name="Lee J."/>
            <person name="La Scola B."/>
            <person name="Woyke T."/>
        </authorList>
    </citation>
    <scope>NUCLEOTIDE SEQUENCE [LARGE SCALE GENOMIC DNA]</scope>
    <source>
        <strain evidence="4 5">FV1/VV64</strain>
    </source>
</reference>
<dbReference type="GO" id="GO:0030145">
    <property type="term" value="F:manganese ion binding"/>
    <property type="evidence" value="ECO:0007669"/>
    <property type="project" value="TreeGrafter"/>
</dbReference>
<dbReference type="GO" id="GO:0004053">
    <property type="term" value="F:arginase activity"/>
    <property type="evidence" value="ECO:0007669"/>
    <property type="project" value="TreeGrafter"/>
</dbReference>
<dbReference type="InterPro" id="IPR023696">
    <property type="entry name" value="Ureohydrolase_dom_sf"/>
</dbReference>
<accession>A0A7D3UTS3</accession>
<organism evidence="4 5">
    <name type="scientific">Fadolivirus FV1/VV64</name>
    <dbReference type="NCBI Taxonomy" id="3070911"/>
    <lineage>
        <taxon>Viruses</taxon>
        <taxon>Varidnaviria</taxon>
        <taxon>Bamfordvirae</taxon>
        <taxon>Nucleocytoviricota</taxon>
        <taxon>Megaviricetes</taxon>
        <taxon>Imitervirales</taxon>
        <taxon>Mimiviridae</taxon>
        <taxon>Klosneuvirinae</taxon>
        <taxon>Fadolivirus</taxon>
        <taxon>Fadolivirus algeromassiliense</taxon>
    </lineage>
</organism>
<protein>
    <submittedName>
        <fullName evidence="4">Arginase-like protein</fullName>
    </submittedName>
</protein>
<gene>
    <name evidence="4" type="ORF">Fadolivirus_1_233</name>
</gene>
<sequence>MSKLHFIKAPCHQSSREQGFQFAPDEIKQKYDFEISTKLFNDSVVDIPNKKIELCKGYELLYKYILEYTKINPSDKIITIGGDHSISSATIAAINEKCMKQYGNNCTSDLVVLWIDSYPDLNDFTTSQTYDLNDMPVASLLGLCDTHFISQKLLLKPEQFIFYGLVDKDDIIDDVKEFKMPFLTTKKIKTIGLNNIIKFVKDMIGNKPVFVSLDMKVFNDNLIRSVIPSNEDGLELEYVTNLLVSLKNNIIGMDLVEFNPRIGSNDDVRITRETIRYILSNTFDIKEKSINIFTEDSQFLIYRPLEQDDPYVDIGWYILRGLTIKQKEELIKQIPDDTIITLEIEGDTETEQGTYLVTKTTLNEQNEKSYAIAETISDTTLFPQEKICMGFELING</sequence>
<keyword evidence="3" id="KW-0464">Manganese</keyword>
<evidence type="ECO:0000313" key="5">
    <source>
        <dbReference type="Proteomes" id="UP001162001"/>
    </source>
</evidence>
<evidence type="ECO:0000256" key="3">
    <source>
        <dbReference type="ARBA" id="ARBA00023211"/>
    </source>
</evidence>
<evidence type="ECO:0000256" key="1">
    <source>
        <dbReference type="ARBA" id="ARBA00022723"/>
    </source>
</evidence>
<dbReference type="Proteomes" id="UP001162001">
    <property type="component" value="Segment"/>
</dbReference>